<feature type="region of interest" description="Disordered" evidence="1">
    <location>
        <begin position="1"/>
        <end position="25"/>
    </location>
</feature>
<sequence>MQSQRRWKDLSKGFPTILRAAPNSS</sequence>
<gene>
    <name evidence="2" type="ORF">MTR67_004103</name>
</gene>
<reference evidence="2" key="1">
    <citation type="submission" date="2023-08" db="EMBL/GenBank/DDBJ databases">
        <title>A de novo genome assembly of Solanum verrucosum Schlechtendal, a Mexican diploid species geographically isolated from the other diploid A-genome species in potato relatives.</title>
        <authorList>
            <person name="Hosaka K."/>
        </authorList>
    </citation>
    <scope>NUCLEOTIDE SEQUENCE</scope>
    <source>
        <tissue evidence="2">Young leaves</tissue>
    </source>
</reference>
<dbReference type="EMBL" id="CP133612">
    <property type="protein sequence ID" value="WMV10718.1"/>
    <property type="molecule type" value="Genomic_DNA"/>
</dbReference>
<accession>A0AAF0TB17</accession>
<keyword evidence="3" id="KW-1185">Reference proteome</keyword>
<dbReference type="Proteomes" id="UP001234989">
    <property type="component" value="Chromosome 1"/>
</dbReference>
<proteinExistence type="predicted"/>
<name>A0AAF0TB17_SOLVR</name>
<dbReference type="AlphaFoldDB" id="A0AAF0TB17"/>
<protein>
    <submittedName>
        <fullName evidence="2">Uncharacterized protein</fullName>
    </submittedName>
</protein>
<evidence type="ECO:0000313" key="2">
    <source>
        <dbReference type="EMBL" id="WMV10718.1"/>
    </source>
</evidence>
<evidence type="ECO:0000256" key="1">
    <source>
        <dbReference type="SAM" id="MobiDB-lite"/>
    </source>
</evidence>
<organism evidence="2 3">
    <name type="scientific">Solanum verrucosum</name>
    <dbReference type="NCBI Taxonomy" id="315347"/>
    <lineage>
        <taxon>Eukaryota</taxon>
        <taxon>Viridiplantae</taxon>
        <taxon>Streptophyta</taxon>
        <taxon>Embryophyta</taxon>
        <taxon>Tracheophyta</taxon>
        <taxon>Spermatophyta</taxon>
        <taxon>Magnoliopsida</taxon>
        <taxon>eudicotyledons</taxon>
        <taxon>Gunneridae</taxon>
        <taxon>Pentapetalae</taxon>
        <taxon>asterids</taxon>
        <taxon>lamiids</taxon>
        <taxon>Solanales</taxon>
        <taxon>Solanaceae</taxon>
        <taxon>Solanoideae</taxon>
        <taxon>Solaneae</taxon>
        <taxon>Solanum</taxon>
    </lineage>
</organism>
<feature type="compositionally biased region" description="Basic and acidic residues" evidence="1">
    <location>
        <begin position="1"/>
        <end position="11"/>
    </location>
</feature>
<evidence type="ECO:0000313" key="3">
    <source>
        <dbReference type="Proteomes" id="UP001234989"/>
    </source>
</evidence>